<evidence type="ECO:0000256" key="4">
    <source>
        <dbReference type="ARBA" id="ARBA00022475"/>
    </source>
</evidence>
<feature type="non-terminal residue" evidence="12">
    <location>
        <position position="1"/>
    </location>
</feature>
<evidence type="ECO:0000256" key="7">
    <source>
        <dbReference type="ARBA" id="ARBA00022989"/>
    </source>
</evidence>
<keyword evidence="8" id="KW-0406">Ion transport</keyword>
<feature type="transmembrane region" description="Helical" evidence="11">
    <location>
        <begin position="28"/>
        <end position="52"/>
    </location>
</feature>
<dbReference type="EMBL" id="CAXKWB010003380">
    <property type="protein sequence ID" value="CAL4069070.1"/>
    <property type="molecule type" value="Genomic_DNA"/>
</dbReference>
<dbReference type="Proteomes" id="UP001497623">
    <property type="component" value="Unassembled WGS sequence"/>
</dbReference>
<keyword evidence="5 11" id="KW-0812">Transmembrane</keyword>
<evidence type="ECO:0000256" key="2">
    <source>
        <dbReference type="ARBA" id="ARBA00006513"/>
    </source>
</evidence>
<feature type="transmembrane region" description="Helical" evidence="11">
    <location>
        <begin position="100"/>
        <end position="117"/>
    </location>
</feature>
<evidence type="ECO:0000256" key="10">
    <source>
        <dbReference type="ARBA" id="ARBA00023303"/>
    </source>
</evidence>
<evidence type="ECO:0000256" key="11">
    <source>
        <dbReference type="SAM" id="Phobius"/>
    </source>
</evidence>
<comment type="caution">
    <text evidence="12">The sequence shown here is derived from an EMBL/GenBank/DDBJ whole genome shotgun (WGS) entry which is preliminary data.</text>
</comment>
<comment type="similarity">
    <text evidence="2">Belongs to the otopetrin family.</text>
</comment>
<keyword evidence="13" id="KW-1185">Reference proteome</keyword>
<feature type="transmembrane region" description="Helical" evidence="11">
    <location>
        <begin position="58"/>
        <end position="79"/>
    </location>
</feature>
<name>A0AAV2Q6J9_MEGNR</name>
<evidence type="ECO:0000256" key="1">
    <source>
        <dbReference type="ARBA" id="ARBA00004651"/>
    </source>
</evidence>
<proteinExistence type="inferred from homology"/>
<dbReference type="InterPro" id="IPR004878">
    <property type="entry name" value="Otopetrin"/>
</dbReference>
<evidence type="ECO:0000256" key="6">
    <source>
        <dbReference type="ARBA" id="ARBA00022781"/>
    </source>
</evidence>
<evidence type="ECO:0000256" key="5">
    <source>
        <dbReference type="ARBA" id="ARBA00022692"/>
    </source>
</evidence>
<keyword evidence="7 11" id="KW-1133">Transmembrane helix</keyword>
<feature type="transmembrane region" description="Helical" evidence="11">
    <location>
        <begin position="137"/>
        <end position="160"/>
    </location>
</feature>
<dbReference type="Pfam" id="PF03189">
    <property type="entry name" value="Otopetrin"/>
    <property type="match status" value="1"/>
</dbReference>
<keyword evidence="9 11" id="KW-0472">Membrane</keyword>
<protein>
    <recommendedName>
        <fullName evidence="14">Otopetrin 2</fullName>
    </recommendedName>
</protein>
<keyword evidence="3" id="KW-0813">Transport</keyword>
<evidence type="ECO:0008006" key="14">
    <source>
        <dbReference type="Google" id="ProtNLM"/>
    </source>
</evidence>
<evidence type="ECO:0000256" key="9">
    <source>
        <dbReference type="ARBA" id="ARBA00023136"/>
    </source>
</evidence>
<feature type="non-terminal residue" evidence="12">
    <location>
        <position position="170"/>
    </location>
</feature>
<dbReference type="PANTHER" id="PTHR21522">
    <property type="entry name" value="PROTON CHANNEL OTOP"/>
    <property type="match status" value="1"/>
</dbReference>
<comment type="subcellular location">
    <subcellularLocation>
        <location evidence="1">Cell membrane</location>
        <topology evidence="1">Multi-pass membrane protein</topology>
    </subcellularLocation>
</comment>
<organism evidence="12 13">
    <name type="scientific">Meganyctiphanes norvegica</name>
    <name type="common">Northern krill</name>
    <name type="synonym">Thysanopoda norvegica</name>
    <dbReference type="NCBI Taxonomy" id="48144"/>
    <lineage>
        <taxon>Eukaryota</taxon>
        <taxon>Metazoa</taxon>
        <taxon>Ecdysozoa</taxon>
        <taxon>Arthropoda</taxon>
        <taxon>Crustacea</taxon>
        <taxon>Multicrustacea</taxon>
        <taxon>Malacostraca</taxon>
        <taxon>Eumalacostraca</taxon>
        <taxon>Eucarida</taxon>
        <taxon>Euphausiacea</taxon>
        <taxon>Euphausiidae</taxon>
        <taxon>Meganyctiphanes</taxon>
    </lineage>
</organism>
<gene>
    <name evidence="12" type="ORF">MNOR_LOCUS7603</name>
</gene>
<dbReference type="GO" id="GO:0005886">
    <property type="term" value="C:plasma membrane"/>
    <property type="evidence" value="ECO:0007669"/>
    <property type="project" value="UniProtKB-SubCell"/>
</dbReference>
<sequence>ISLAATILGMYQMQELEFERESGVELDIILLIVAQCGVYVYTSFNVIGSSFWKSDANYLAIFTTILKLIQATMQSIFVLHASRRICVTPEQEDKKPGREMVIFLLICNLSMWFLNVFKSSHPDEYPTQLAFYGTWGWTIISHVSMPLAIFYRYHITVCLAEIWKRSYKMK</sequence>
<keyword evidence="10" id="KW-0407">Ion channel</keyword>
<dbReference type="PANTHER" id="PTHR21522:SF61">
    <property type="entry name" value="PROTON CHANNEL OTOPLC"/>
    <property type="match status" value="1"/>
</dbReference>
<reference evidence="12 13" key="1">
    <citation type="submission" date="2024-05" db="EMBL/GenBank/DDBJ databases">
        <authorList>
            <person name="Wallberg A."/>
        </authorList>
    </citation>
    <scope>NUCLEOTIDE SEQUENCE [LARGE SCALE GENOMIC DNA]</scope>
</reference>
<keyword evidence="6" id="KW-0375">Hydrogen ion transport</keyword>
<evidence type="ECO:0000256" key="8">
    <source>
        <dbReference type="ARBA" id="ARBA00023065"/>
    </source>
</evidence>
<evidence type="ECO:0000313" key="13">
    <source>
        <dbReference type="Proteomes" id="UP001497623"/>
    </source>
</evidence>
<dbReference type="GO" id="GO:0015252">
    <property type="term" value="F:proton channel activity"/>
    <property type="evidence" value="ECO:0007669"/>
    <property type="project" value="InterPro"/>
</dbReference>
<keyword evidence="4" id="KW-1003">Cell membrane</keyword>
<accession>A0AAV2Q6J9</accession>
<evidence type="ECO:0000256" key="3">
    <source>
        <dbReference type="ARBA" id="ARBA00022448"/>
    </source>
</evidence>
<dbReference type="AlphaFoldDB" id="A0AAV2Q6J9"/>
<evidence type="ECO:0000313" key="12">
    <source>
        <dbReference type="EMBL" id="CAL4069070.1"/>
    </source>
</evidence>